<evidence type="ECO:0000256" key="4">
    <source>
        <dbReference type="ARBA" id="ARBA00022989"/>
    </source>
</evidence>
<name>A0A1H8SPC4_9GAMM</name>
<organism evidence="7 8">
    <name type="scientific">Aquisalimonas asiatica</name>
    <dbReference type="NCBI Taxonomy" id="406100"/>
    <lineage>
        <taxon>Bacteria</taxon>
        <taxon>Pseudomonadati</taxon>
        <taxon>Pseudomonadota</taxon>
        <taxon>Gammaproteobacteria</taxon>
        <taxon>Chromatiales</taxon>
        <taxon>Ectothiorhodospiraceae</taxon>
        <taxon>Aquisalimonas</taxon>
    </lineage>
</organism>
<keyword evidence="8" id="KW-1185">Reference proteome</keyword>
<feature type="transmembrane region" description="Helical" evidence="6">
    <location>
        <begin position="145"/>
        <end position="170"/>
    </location>
</feature>
<keyword evidence="4 6" id="KW-1133">Transmembrane helix</keyword>
<dbReference type="STRING" id="406100.SAMN04488052_103110"/>
<feature type="transmembrane region" description="Helical" evidence="6">
    <location>
        <begin position="226"/>
        <end position="247"/>
    </location>
</feature>
<accession>A0A1H8SPC4</accession>
<sequence>MNLLALSLLLMACFTGLIAVALWSAAPVLLALLSAEVLASWWWLIVLGVVAAATYELLTYWAMRERKYKVIATTQVWQSAAGETVKIGLGLFALKPVGLLIGQVVAQGGGVTVLWRSLAKSLRDNWKHVRPSVMRKSAWRHRGFVFYRVPSQVLLVFSSQAPVIFVAALFDADTTGQLALAIMTVTLPVTLLGRTTAKAFYAEASRLGARRPLEVREMLLDTLKRLAALAVAPALLLMIFGAELFPLVFGDDWVLAGVFASSLAIFMLFQFLQAPVARVFYIFDGQRPLLYLNLQRTILIAVTFGAVYLLQWSAVAAIWCYSLLLAIHYALSIVYAVRFIPHEANS</sequence>
<feature type="transmembrane region" description="Helical" evidence="6">
    <location>
        <begin position="176"/>
        <end position="193"/>
    </location>
</feature>
<dbReference type="InterPro" id="IPR050833">
    <property type="entry name" value="Poly_Biosynth_Transport"/>
</dbReference>
<evidence type="ECO:0000256" key="6">
    <source>
        <dbReference type="SAM" id="Phobius"/>
    </source>
</evidence>
<proteinExistence type="predicted"/>
<gene>
    <name evidence="7" type="ORF">SAMN04488052_103110</name>
</gene>
<dbReference type="PANTHER" id="PTHR30250">
    <property type="entry name" value="PST FAMILY PREDICTED COLANIC ACID TRANSPORTER"/>
    <property type="match status" value="1"/>
</dbReference>
<feature type="transmembrane region" description="Helical" evidence="6">
    <location>
        <begin position="253"/>
        <end position="277"/>
    </location>
</feature>
<feature type="transmembrane region" description="Helical" evidence="6">
    <location>
        <begin position="41"/>
        <end position="63"/>
    </location>
</feature>
<protein>
    <submittedName>
        <fullName evidence="7">Membrane protein involved in the export of O-antigen and teichoic acid</fullName>
    </submittedName>
</protein>
<keyword evidence="5 6" id="KW-0472">Membrane</keyword>
<dbReference type="EMBL" id="FOEG01000003">
    <property type="protein sequence ID" value="SEO80491.1"/>
    <property type="molecule type" value="Genomic_DNA"/>
</dbReference>
<reference evidence="7 8" key="1">
    <citation type="submission" date="2016-10" db="EMBL/GenBank/DDBJ databases">
        <authorList>
            <person name="de Groot N.N."/>
        </authorList>
    </citation>
    <scope>NUCLEOTIDE SEQUENCE [LARGE SCALE GENOMIC DNA]</scope>
    <source>
        <strain evidence="7 8">CGMCC 1.6291</strain>
    </source>
</reference>
<evidence type="ECO:0000313" key="7">
    <source>
        <dbReference type="EMBL" id="SEO80491.1"/>
    </source>
</evidence>
<dbReference type="GO" id="GO:0005886">
    <property type="term" value="C:plasma membrane"/>
    <property type="evidence" value="ECO:0007669"/>
    <property type="project" value="UniProtKB-SubCell"/>
</dbReference>
<evidence type="ECO:0000256" key="5">
    <source>
        <dbReference type="ARBA" id="ARBA00023136"/>
    </source>
</evidence>
<evidence type="ECO:0000313" key="8">
    <source>
        <dbReference type="Proteomes" id="UP000199657"/>
    </source>
</evidence>
<feature type="transmembrane region" description="Helical" evidence="6">
    <location>
        <begin position="289"/>
        <end position="310"/>
    </location>
</feature>
<evidence type="ECO:0000256" key="3">
    <source>
        <dbReference type="ARBA" id="ARBA00022692"/>
    </source>
</evidence>
<comment type="subcellular location">
    <subcellularLocation>
        <location evidence="1">Cell membrane</location>
        <topology evidence="1">Multi-pass membrane protein</topology>
    </subcellularLocation>
</comment>
<dbReference type="PANTHER" id="PTHR30250:SF28">
    <property type="entry name" value="POLYSACCHARIDE BIOSYNTHESIS PROTEIN"/>
    <property type="match status" value="1"/>
</dbReference>
<feature type="transmembrane region" description="Helical" evidence="6">
    <location>
        <begin position="316"/>
        <end position="337"/>
    </location>
</feature>
<dbReference type="AlphaFoldDB" id="A0A1H8SPC4"/>
<keyword evidence="3 6" id="KW-0812">Transmembrane</keyword>
<evidence type="ECO:0000256" key="1">
    <source>
        <dbReference type="ARBA" id="ARBA00004651"/>
    </source>
</evidence>
<keyword evidence="2" id="KW-1003">Cell membrane</keyword>
<dbReference type="Proteomes" id="UP000199657">
    <property type="component" value="Unassembled WGS sequence"/>
</dbReference>
<evidence type="ECO:0000256" key="2">
    <source>
        <dbReference type="ARBA" id="ARBA00022475"/>
    </source>
</evidence>
<dbReference type="Pfam" id="PF13440">
    <property type="entry name" value="Polysacc_synt_3"/>
    <property type="match status" value="1"/>
</dbReference>